<feature type="domain" description="Fatty acid hydroxylase" evidence="7">
    <location>
        <begin position="98"/>
        <end position="232"/>
    </location>
</feature>
<evidence type="ECO:0000256" key="4">
    <source>
        <dbReference type="ARBA" id="ARBA00023002"/>
    </source>
</evidence>
<dbReference type="PANTHER" id="PTHR21624:SF3">
    <property type="entry name" value="FATTY ACID HYDROXYLASE DOMAIN-CONTAINING PROTEIN"/>
    <property type="match status" value="1"/>
</dbReference>
<feature type="transmembrane region" description="Helical" evidence="6">
    <location>
        <begin position="146"/>
        <end position="169"/>
    </location>
</feature>
<keyword evidence="3 6" id="KW-1133">Transmembrane helix</keyword>
<reference evidence="8 9" key="1">
    <citation type="submission" date="2020-03" db="EMBL/GenBank/DDBJ databases">
        <title>Genomic Encyclopedia of Type Strains, Phase IV (KMG-IV): sequencing the most valuable type-strain genomes for metagenomic binning, comparative biology and taxonomic classification.</title>
        <authorList>
            <person name="Goeker M."/>
        </authorList>
    </citation>
    <scope>NUCLEOTIDE SEQUENCE [LARGE SCALE GENOMIC DNA]</scope>
    <source>
        <strain evidence="8 9">DSM 105096</strain>
    </source>
</reference>
<feature type="transmembrane region" description="Helical" evidence="6">
    <location>
        <begin position="49"/>
        <end position="70"/>
    </location>
</feature>
<keyword evidence="2 6" id="KW-0812">Transmembrane</keyword>
<comment type="subcellular location">
    <subcellularLocation>
        <location evidence="1">Endomembrane system</location>
        <topology evidence="1">Multi-pass membrane protein</topology>
    </subcellularLocation>
</comment>
<keyword evidence="9" id="KW-1185">Reference proteome</keyword>
<gene>
    <name evidence="8" type="ORF">GGR27_000438</name>
</gene>
<proteinExistence type="predicted"/>
<evidence type="ECO:0000256" key="3">
    <source>
        <dbReference type="ARBA" id="ARBA00022989"/>
    </source>
</evidence>
<evidence type="ECO:0000256" key="1">
    <source>
        <dbReference type="ARBA" id="ARBA00004127"/>
    </source>
</evidence>
<evidence type="ECO:0000259" key="7">
    <source>
        <dbReference type="Pfam" id="PF04116"/>
    </source>
</evidence>
<accession>A0ABX0X6W1</accession>
<protein>
    <submittedName>
        <fullName evidence="8">Sterol desaturase/sphingolipid hydroxylase (Fatty acid hydroxylase superfamily)</fullName>
    </submittedName>
</protein>
<dbReference type="PANTHER" id="PTHR21624">
    <property type="entry name" value="STEROL DESATURASE-RELATED PROTEIN"/>
    <property type="match status" value="1"/>
</dbReference>
<keyword evidence="5 6" id="KW-0472">Membrane</keyword>
<comment type="caution">
    <text evidence="8">The sequence shown here is derived from an EMBL/GenBank/DDBJ whole genome shotgun (WGS) entry which is preliminary data.</text>
</comment>
<feature type="transmembrane region" description="Helical" evidence="6">
    <location>
        <begin position="90"/>
        <end position="109"/>
    </location>
</feature>
<sequence>MEAIIDYFTNIPSSHRTLLLVGGITVFWLLESALPLFTHEYTKWKHAGINFFFTFTTILVNFFLAFILVWSSDWVVANEFGLMQWVSLPVVVEAVAGLMLLDLIGAYAAHWTEHRIPVLWRFHLVHHTDQHVDTTSANRHHPGESVIRFVFTTLAVFVVGAPIWLVFVYQTLSALLSQFNHANVTVPAWIHKSISWLVVTPDMHRVHHHYQLPLTDSNFGNIFSFWDRVFGTYQQVDNSQLIYGVDTHMDHDDHQSIARMLRIPFDGKRQPTTAGSPATPPVH</sequence>
<dbReference type="Pfam" id="PF04116">
    <property type="entry name" value="FA_hydroxylase"/>
    <property type="match status" value="1"/>
</dbReference>
<dbReference type="RefSeq" id="WP_168035741.1">
    <property type="nucleotide sequence ID" value="NZ_JAATJH010000001.1"/>
</dbReference>
<dbReference type="InterPro" id="IPR051689">
    <property type="entry name" value="Sterol_desaturase/TMEM195"/>
</dbReference>
<evidence type="ECO:0000313" key="8">
    <source>
        <dbReference type="EMBL" id="NJC24957.1"/>
    </source>
</evidence>
<evidence type="ECO:0000313" key="9">
    <source>
        <dbReference type="Proteomes" id="UP000770785"/>
    </source>
</evidence>
<dbReference type="Proteomes" id="UP000770785">
    <property type="component" value="Unassembled WGS sequence"/>
</dbReference>
<keyword evidence="4" id="KW-0560">Oxidoreductase</keyword>
<organism evidence="8 9">
    <name type="scientific">Neolewinella antarctica</name>
    <dbReference type="NCBI Taxonomy" id="442734"/>
    <lineage>
        <taxon>Bacteria</taxon>
        <taxon>Pseudomonadati</taxon>
        <taxon>Bacteroidota</taxon>
        <taxon>Saprospiria</taxon>
        <taxon>Saprospirales</taxon>
        <taxon>Lewinellaceae</taxon>
        <taxon>Neolewinella</taxon>
    </lineage>
</organism>
<evidence type="ECO:0000256" key="6">
    <source>
        <dbReference type="SAM" id="Phobius"/>
    </source>
</evidence>
<dbReference type="InterPro" id="IPR006694">
    <property type="entry name" value="Fatty_acid_hydroxylase"/>
</dbReference>
<name>A0ABX0X6W1_9BACT</name>
<evidence type="ECO:0000256" key="2">
    <source>
        <dbReference type="ARBA" id="ARBA00022692"/>
    </source>
</evidence>
<dbReference type="EMBL" id="JAATJH010000001">
    <property type="protein sequence ID" value="NJC24957.1"/>
    <property type="molecule type" value="Genomic_DNA"/>
</dbReference>
<evidence type="ECO:0000256" key="5">
    <source>
        <dbReference type="ARBA" id="ARBA00023136"/>
    </source>
</evidence>
<feature type="transmembrane region" description="Helical" evidence="6">
    <location>
        <begin position="17"/>
        <end position="37"/>
    </location>
</feature>